<comment type="caution">
    <text evidence="10">The sequence shown here is derived from an EMBL/GenBank/DDBJ whole genome shotgun (WGS) entry which is preliminary data.</text>
</comment>
<dbReference type="EC" id="2.7.1.12" evidence="3 9"/>
<evidence type="ECO:0000256" key="3">
    <source>
        <dbReference type="ARBA" id="ARBA00012054"/>
    </source>
</evidence>
<dbReference type="GO" id="GO:0005975">
    <property type="term" value="P:carbohydrate metabolic process"/>
    <property type="evidence" value="ECO:0007669"/>
    <property type="project" value="InterPro"/>
</dbReference>
<name>A0A561XL13_ACIDE</name>
<dbReference type="Pfam" id="PF13671">
    <property type="entry name" value="AAA_33"/>
    <property type="match status" value="1"/>
</dbReference>
<dbReference type="GeneID" id="51112212"/>
<dbReference type="PANTHER" id="PTHR43442">
    <property type="entry name" value="GLUCONOKINASE-RELATED"/>
    <property type="match status" value="1"/>
</dbReference>
<comment type="pathway">
    <text evidence="1">Carbohydrate acid metabolism.</text>
</comment>
<proteinExistence type="inferred from homology"/>
<evidence type="ECO:0000256" key="9">
    <source>
        <dbReference type="RuleBase" id="RU363066"/>
    </source>
</evidence>
<organism evidence="10 11">
    <name type="scientific">Acidovorax delafieldii</name>
    <name type="common">Pseudomonas delafieldii</name>
    <dbReference type="NCBI Taxonomy" id="47920"/>
    <lineage>
        <taxon>Bacteria</taxon>
        <taxon>Pseudomonadati</taxon>
        <taxon>Pseudomonadota</taxon>
        <taxon>Betaproteobacteria</taxon>
        <taxon>Burkholderiales</taxon>
        <taxon>Comamonadaceae</taxon>
        <taxon>Acidovorax</taxon>
    </lineage>
</organism>
<dbReference type="Gene3D" id="3.40.50.300">
    <property type="entry name" value="P-loop containing nucleotide triphosphate hydrolases"/>
    <property type="match status" value="1"/>
</dbReference>
<keyword evidence="5 9" id="KW-0547">Nucleotide-binding</keyword>
<evidence type="ECO:0000313" key="10">
    <source>
        <dbReference type="EMBL" id="TWG36767.1"/>
    </source>
</evidence>
<dbReference type="NCBIfam" id="TIGR01313">
    <property type="entry name" value="therm_gnt_kin"/>
    <property type="match status" value="1"/>
</dbReference>
<accession>A0A561XL13</accession>
<protein>
    <recommendedName>
        <fullName evidence="3 9">Gluconokinase</fullName>
        <ecNumber evidence="3 9">2.7.1.12</ecNumber>
    </recommendedName>
</protein>
<evidence type="ECO:0000313" key="11">
    <source>
        <dbReference type="Proteomes" id="UP000321485"/>
    </source>
</evidence>
<dbReference type="GO" id="GO:0005524">
    <property type="term" value="F:ATP binding"/>
    <property type="evidence" value="ECO:0007669"/>
    <property type="project" value="UniProtKB-KW"/>
</dbReference>
<dbReference type="PANTHER" id="PTHR43442:SF3">
    <property type="entry name" value="GLUCONOKINASE-RELATED"/>
    <property type="match status" value="1"/>
</dbReference>
<evidence type="ECO:0000256" key="4">
    <source>
        <dbReference type="ARBA" id="ARBA00022679"/>
    </source>
</evidence>
<evidence type="ECO:0000256" key="2">
    <source>
        <dbReference type="ARBA" id="ARBA00008420"/>
    </source>
</evidence>
<evidence type="ECO:0000256" key="1">
    <source>
        <dbReference type="ARBA" id="ARBA00004761"/>
    </source>
</evidence>
<comment type="similarity">
    <text evidence="2 9">Belongs to the gluconokinase GntK/GntV family.</text>
</comment>
<dbReference type="EMBL" id="VJWE01000014">
    <property type="protein sequence ID" value="TWG36767.1"/>
    <property type="molecule type" value="Genomic_DNA"/>
</dbReference>
<dbReference type="AlphaFoldDB" id="A0A561XL13"/>
<dbReference type="GO" id="GO:0046316">
    <property type="term" value="F:gluconokinase activity"/>
    <property type="evidence" value="ECO:0007669"/>
    <property type="project" value="UniProtKB-EC"/>
</dbReference>
<reference evidence="10 11" key="1">
    <citation type="journal article" date="2015" name="Stand. Genomic Sci.">
        <title>Genomic Encyclopedia of Bacterial and Archaeal Type Strains, Phase III: the genomes of soil and plant-associated and newly described type strains.</title>
        <authorList>
            <person name="Whitman W.B."/>
            <person name="Woyke T."/>
            <person name="Klenk H.P."/>
            <person name="Zhou Y."/>
            <person name="Lilburn T.G."/>
            <person name="Beck B.J."/>
            <person name="De Vos P."/>
            <person name="Vandamme P."/>
            <person name="Eisen J.A."/>
            <person name="Garrity G."/>
            <person name="Hugenholtz P."/>
            <person name="Kyrpides N.C."/>
        </authorList>
    </citation>
    <scope>NUCLEOTIDE SEQUENCE [LARGE SCALE GENOMIC DNA]</scope>
    <source>
        <strain evidence="10 11">DSM 64</strain>
    </source>
</reference>
<evidence type="ECO:0000256" key="8">
    <source>
        <dbReference type="ARBA" id="ARBA00048090"/>
    </source>
</evidence>
<keyword evidence="4 9" id="KW-0808">Transferase</keyword>
<keyword evidence="7 9" id="KW-0067">ATP-binding</keyword>
<keyword evidence="6 9" id="KW-0418">Kinase</keyword>
<evidence type="ECO:0000256" key="7">
    <source>
        <dbReference type="ARBA" id="ARBA00022840"/>
    </source>
</evidence>
<evidence type="ECO:0000256" key="5">
    <source>
        <dbReference type="ARBA" id="ARBA00022741"/>
    </source>
</evidence>
<dbReference type="InterPro" id="IPR027417">
    <property type="entry name" value="P-loop_NTPase"/>
</dbReference>
<sequence length="173" mass="18383">MSFQASPAFVVVMGVAGCGKSSLGSALAQAESLPLIEGDDHHSPTSREKMRQGIALTDADREGWLTTLGQLLQAQPQGAVLTCSALKKVYRDRLRNACPGLRFVFLEIDRASAGQRVAARAGTHFFSSALVDSQFATLESPVGEAGVLRLDALLDLPTLQQQASAWLATKETA</sequence>
<dbReference type="InterPro" id="IPR006001">
    <property type="entry name" value="Therm_gnt_kin"/>
</dbReference>
<dbReference type="CDD" id="cd02021">
    <property type="entry name" value="GntK"/>
    <property type="match status" value="1"/>
</dbReference>
<dbReference type="SUPFAM" id="SSF52540">
    <property type="entry name" value="P-loop containing nucleoside triphosphate hydrolases"/>
    <property type="match status" value="1"/>
</dbReference>
<dbReference type="RefSeq" id="WP_235511549.1">
    <property type="nucleotide sequence ID" value="NZ_CAXUPI020000003.1"/>
</dbReference>
<evidence type="ECO:0000256" key="6">
    <source>
        <dbReference type="ARBA" id="ARBA00022777"/>
    </source>
</evidence>
<gene>
    <name evidence="10" type="ORF">ATF69_3157</name>
</gene>
<comment type="catalytic activity">
    <reaction evidence="8 9">
        <text>D-gluconate + ATP = 6-phospho-D-gluconate + ADP + H(+)</text>
        <dbReference type="Rhea" id="RHEA:19433"/>
        <dbReference type="ChEBI" id="CHEBI:15378"/>
        <dbReference type="ChEBI" id="CHEBI:18391"/>
        <dbReference type="ChEBI" id="CHEBI:30616"/>
        <dbReference type="ChEBI" id="CHEBI:58759"/>
        <dbReference type="ChEBI" id="CHEBI:456216"/>
        <dbReference type="EC" id="2.7.1.12"/>
    </reaction>
</comment>
<dbReference type="GO" id="GO:0005737">
    <property type="term" value="C:cytoplasm"/>
    <property type="evidence" value="ECO:0007669"/>
    <property type="project" value="TreeGrafter"/>
</dbReference>
<dbReference type="Proteomes" id="UP000321485">
    <property type="component" value="Unassembled WGS sequence"/>
</dbReference>